<accession>A0A6D2JQJ7</accession>
<name>A0A6D2JQJ7_9BRAS</name>
<evidence type="ECO:0000313" key="3">
    <source>
        <dbReference type="EMBL" id="CAA7042100.1"/>
    </source>
</evidence>
<evidence type="ECO:0000313" key="4">
    <source>
        <dbReference type="Proteomes" id="UP000467841"/>
    </source>
</evidence>
<sequence length="130" mass="13866">MMACKSLLIVLIIVSLFGLHNCEFGVHPKGYERCVTKFMGEPWQLEFLCCVEAPTICFAGYLEEACLVRCPPLRKGKGRAKPSPPPLPKGKRGAKPSPSPSPSPSSSPSPSPSPLRKGKGGAKPCPPPLL</sequence>
<feature type="chain" id="PRO_5025494162" description="Bifunctional inhibitor/plant lipid transfer protein/seed storage helical domain-containing protein" evidence="2">
    <location>
        <begin position="23"/>
        <end position="130"/>
    </location>
</feature>
<evidence type="ECO:0000256" key="1">
    <source>
        <dbReference type="SAM" id="MobiDB-lite"/>
    </source>
</evidence>
<gene>
    <name evidence="3" type="ORF">MERR_LOCUS29335</name>
</gene>
<dbReference type="OrthoDB" id="1086921at2759"/>
<protein>
    <recommendedName>
        <fullName evidence="5">Bifunctional inhibitor/plant lipid transfer protein/seed storage helical domain-containing protein</fullName>
    </recommendedName>
</protein>
<organism evidence="3 4">
    <name type="scientific">Microthlaspi erraticum</name>
    <dbReference type="NCBI Taxonomy" id="1685480"/>
    <lineage>
        <taxon>Eukaryota</taxon>
        <taxon>Viridiplantae</taxon>
        <taxon>Streptophyta</taxon>
        <taxon>Embryophyta</taxon>
        <taxon>Tracheophyta</taxon>
        <taxon>Spermatophyta</taxon>
        <taxon>Magnoliopsida</taxon>
        <taxon>eudicotyledons</taxon>
        <taxon>Gunneridae</taxon>
        <taxon>Pentapetalae</taxon>
        <taxon>rosids</taxon>
        <taxon>malvids</taxon>
        <taxon>Brassicales</taxon>
        <taxon>Brassicaceae</taxon>
        <taxon>Coluteocarpeae</taxon>
        <taxon>Microthlaspi</taxon>
    </lineage>
</organism>
<feature type="region of interest" description="Disordered" evidence="1">
    <location>
        <begin position="73"/>
        <end position="130"/>
    </location>
</feature>
<evidence type="ECO:0008006" key="5">
    <source>
        <dbReference type="Google" id="ProtNLM"/>
    </source>
</evidence>
<reference evidence="3" key="1">
    <citation type="submission" date="2020-01" db="EMBL/GenBank/DDBJ databases">
        <authorList>
            <person name="Mishra B."/>
        </authorList>
    </citation>
    <scope>NUCLEOTIDE SEQUENCE [LARGE SCALE GENOMIC DNA]</scope>
</reference>
<feature type="signal peptide" evidence="2">
    <location>
        <begin position="1"/>
        <end position="22"/>
    </location>
</feature>
<dbReference type="EMBL" id="CACVBM020001262">
    <property type="protein sequence ID" value="CAA7042100.1"/>
    <property type="molecule type" value="Genomic_DNA"/>
</dbReference>
<comment type="caution">
    <text evidence="3">The sequence shown here is derived from an EMBL/GenBank/DDBJ whole genome shotgun (WGS) entry which is preliminary data.</text>
</comment>
<keyword evidence="2" id="KW-0732">Signal</keyword>
<feature type="compositionally biased region" description="Pro residues" evidence="1">
    <location>
        <begin position="97"/>
        <end position="113"/>
    </location>
</feature>
<dbReference type="AlphaFoldDB" id="A0A6D2JQJ7"/>
<dbReference type="Proteomes" id="UP000467841">
    <property type="component" value="Unassembled WGS sequence"/>
</dbReference>
<evidence type="ECO:0000256" key="2">
    <source>
        <dbReference type="SAM" id="SignalP"/>
    </source>
</evidence>
<proteinExistence type="predicted"/>
<keyword evidence="4" id="KW-1185">Reference proteome</keyword>